<comment type="caution">
    <text evidence="1">The sequence shown here is derived from an EMBL/GenBank/DDBJ whole genome shotgun (WGS) entry which is preliminary data.</text>
</comment>
<proteinExistence type="predicted"/>
<reference evidence="1" key="1">
    <citation type="submission" date="2019-10" db="EMBL/GenBank/DDBJ databases">
        <authorList>
            <consortium name="DOE Joint Genome Institute"/>
            <person name="Kuo A."/>
            <person name="Miyauchi S."/>
            <person name="Kiss E."/>
            <person name="Drula E."/>
            <person name="Kohler A."/>
            <person name="Sanchez-Garcia M."/>
            <person name="Andreopoulos B."/>
            <person name="Barry K.W."/>
            <person name="Bonito G."/>
            <person name="Buee M."/>
            <person name="Carver A."/>
            <person name="Chen C."/>
            <person name="Cichocki N."/>
            <person name="Clum A."/>
            <person name="Culley D."/>
            <person name="Crous P.W."/>
            <person name="Fauchery L."/>
            <person name="Girlanda M."/>
            <person name="Hayes R."/>
            <person name="Keri Z."/>
            <person name="Labutti K."/>
            <person name="Lipzen A."/>
            <person name="Lombard V."/>
            <person name="Magnuson J."/>
            <person name="Maillard F."/>
            <person name="Morin E."/>
            <person name="Murat C."/>
            <person name="Nolan M."/>
            <person name="Ohm R."/>
            <person name="Pangilinan J."/>
            <person name="Pereira M."/>
            <person name="Perotto S."/>
            <person name="Peter M."/>
            <person name="Riley R."/>
            <person name="Sitrit Y."/>
            <person name="Stielow B."/>
            <person name="Szollosi G."/>
            <person name="Zifcakova L."/>
            <person name="Stursova M."/>
            <person name="Spatafora J.W."/>
            <person name="Tedersoo L."/>
            <person name="Vaario L.-M."/>
            <person name="Yamada A."/>
            <person name="Yan M."/>
            <person name="Wang P."/>
            <person name="Xu J."/>
            <person name="Bruns T."/>
            <person name="Baldrian P."/>
            <person name="Vilgalys R."/>
            <person name="Henrissat B."/>
            <person name="Grigoriev I.V."/>
            <person name="Hibbett D."/>
            <person name="Nagy L.G."/>
            <person name="Martin F.M."/>
        </authorList>
    </citation>
    <scope>NUCLEOTIDE SEQUENCE</scope>
    <source>
        <strain evidence="1">P2</strain>
    </source>
</reference>
<keyword evidence="2" id="KW-1185">Reference proteome</keyword>
<protein>
    <submittedName>
        <fullName evidence="1">Uncharacterized protein</fullName>
    </submittedName>
</protein>
<dbReference type="EMBL" id="MU117996">
    <property type="protein sequence ID" value="KAF9649591.1"/>
    <property type="molecule type" value="Genomic_DNA"/>
</dbReference>
<accession>A0ACB6ZKB7</accession>
<organism evidence="1 2">
    <name type="scientific">Thelephora ganbajun</name>
    <name type="common">Ganba fungus</name>
    <dbReference type="NCBI Taxonomy" id="370292"/>
    <lineage>
        <taxon>Eukaryota</taxon>
        <taxon>Fungi</taxon>
        <taxon>Dikarya</taxon>
        <taxon>Basidiomycota</taxon>
        <taxon>Agaricomycotina</taxon>
        <taxon>Agaricomycetes</taxon>
        <taxon>Thelephorales</taxon>
        <taxon>Thelephoraceae</taxon>
        <taxon>Thelephora</taxon>
    </lineage>
</organism>
<name>A0ACB6ZKB7_THEGA</name>
<evidence type="ECO:0000313" key="2">
    <source>
        <dbReference type="Proteomes" id="UP000886501"/>
    </source>
</evidence>
<reference evidence="1" key="2">
    <citation type="journal article" date="2020" name="Nat. Commun.">
        <title>Large-scale genome sequencing of mycorrhizal fungi provides insights into the early evolution of symbiotic traits.</title>
        <authorList>
            <person name="Miyauchi S."/>
            <person name="Kiss E."/>
            <person name="Kuo A."/>
            <person name="Drula E."/>
            <person name="Kohler A."/>
            <person name="Sanchez-Garcia M."/>
            <person name="Morin E."/>
            <person name="Andreopoulos B."/>
            <person name="Barry K.W."/>
            <person name="Bonito G."/>
            <person name="Buee M."/>
            <person name="Carver A."/>
            <person name="Chen C."/>
            <person name="Cichocki N."/>
            <person name="Clum A."/>
            <person name="Culley D."/>
            <person name="Crous P.W."/>
            <person name="Fauchery L."/>
            <person name="Girlanda M."/>
            <person name="Hayes R.D."/>
            <person name="Keri Z."/>
            <person name="LaButti K."/>
            <person name="Lipzen A."/>
            <person name="Lombard V."/>
            <person name="Magnuson J."/>
            <person name="Maillard F."/>
            <person name="Murat C."/>
            <person name="Nolan M."/>
            <person name="Ohm R.A."/>
            <person name="Pangilinan J."/>
            <person name="Pereira M.F."/>
            <person name="Perotto S."/>
            <person name="Peter M."/>
            <person name="Pfister S."/>
            <person name="Riley R."/>
            <person name="Sitrit Y."/>
            <person name="Stielow J.B."/>
            <person name="Szollosi G."/>
            <person name="Zifcakova L."/>
            <person name="Stursova M."/>
            <person name="Spatafora J.W."/>
            <person name="Tedersoo L."/>
            <person name="Vaario L.M."/>
            <person name="Yamada A."/>
            <person name="Yan M."/>
            <person name="Wang P."/>
            <person name="Xu J."/>
            <person name="Bruns T."/>
            <person name="Baldrian P."/>
            <person name="Vilgalys R."/>
            <person name="Dunand C."/>
            <person name="Henrissat B."/>
            <person name="Grigoriev I.V."/>
            <person name="Hibbett D."/>
            <person name="Nagy L.G."/>
            <person name="Martin F.M."/>
        </authorList>
    </citation>
    <scope>NUCLEOTIDE SEQUENCE</scope>
    <source>
        <strain evidence="1">P2</strain>
    </source>
</reference>
<gene>
    <name evidence="1" type="ORF">BDM02DRAFT_3128298</name>
</gene>
<dbReference type="Proteomes" id="UP000886501">
    <property type="component" value="Unassembled WGS sequence"/>
</dbReference>
<sequence>MSLEAARSLSIPELLRVLNEKLEGGGGSLAIGSSDVCNGGSRITGTSDIEGNVTEDRRDASDLWMAQEPEDRQSCIVSKLWKEVHVDSYVPMARASISAYSRHLTSSYYVAKYEHGRIPHVKHVITADPENDDVKRGLAEVYEILGETRKALNLARRKTRQAGYGDQPEIIVVVRGNLEEPADGGCDGKVGKRSDFH</sequence>
<evidence type="ECO:0000313" key="1">
    <source>
        <dbReference type="EMBL" id="KAF9649591.1"/>
    </source>
</evidence>